<keyword evidence="2" id="KW-0812">Transmembrane</keyword>
<keyword evidence="4" id="KW-1185">Reference proteome</keyword>
<gene>
    <name evidence="3" type="ORF">OJAV_G00223730</name>
</gene>
<dbReference type="AlphaFoldDB" id="A0A437C1Q7"/>
<name>A0A437C1Q7_ORYJA</name>
<evidence type="ECO:0000256" key="1">
    <source>
        <dbReference type="SAM" id="MobiDB-lite"/>
    </source>
</evidence>
<evidence type="ECO:0000313" key="4">
    <source>
        <dbReference type="Proteomes" id="UP000283210"/>
    </source>
</evidence>
<organism evidence="3 4">
    <name type="scientific">Oryzias javanicus</name>
    <name type="common">Javanese ricefish</name>
    <name type="synonym">Aplocheilus javanicus</name>
    <dbReference type="NCBI Taxonomy" id="123683"/>
    <lineage>
        <taxon>Eukaryota</taxon>
        <taxon>Metazoa</taxon>
        <taxon>Chordata</taxon>
        <taxon>Craniata</taxon>
        <taxon>Vertebrata</taxon>
        <taxon>Euteleostomi</taxon>
        <taxon>Actinopterygii</taxon>
        <taxon>Neopterygii</taxon>
        <taxon>Teleostei</taxon>
        <taxon>Neoteleostei</taxon>
        <taxon>Acanthomorphata</taxon>
        <taxon>Ovalentaria</taxon>
        <taxon>Atherinomorphae</taxon>
        <taxon>Beloniformes</taxon>
        <taxon>Adrianichthyidae</taxon>
        <taxon>Oryziinae</taxon>
        <taxon>Oryzias</taxon>
    </lineage>
</organism>
<reference evidence="3 4" key="2">
    <citation type="submission" date="2019-01" db="EMBL/GenBank/DDBJ databases">
        <title>A chromosome length genome reference of the Java medaka (oryzias javanicus).</title>
        <authorList>
            <person name="Herpin A."/>
            <person name="Takehana Y."/>
            <person name="Naruse K."/>
            <person name="Ansai S."/>
            <person name="Kawaguchi M."/>
        </authorList>
    </citation>
    <scope>NUCLEOTIDE SEQUENCE [LARGE SCALE GENOMIC DNA]</scope>
    <source>
        <strain evidence="3">RS831</strain>
        <tissue evidence="3">Whole body</tissue>
    </source>
</reference>
<reference evidence="3 4" key="1">
    <citation type="submission" date="2018-11" db="EMBL/GenBank/DDBJ databases">
        <authorList>
            <person name="Lopez-Roques C."/>
            <person name="Donnadieu C."/>
            <person name="Bouchez O."/>
            <person name="Klopp C."/>
            <person name="Cabau C."/>
            <person name="Zahm M."/>
        </authorList>
    </citation>
    <scope>NUCLEOTIDE SEQUENCE [LARGE SCALE GENOMIC DNA]</scope>
    <source>
        <strain evidence="3">RS831</strain>
        <tissue evidence="3">Whole body</tissue>
    </source>
</reference>
<feature type="region of interest" description="Disordered" evidence="1">
    <location>
        <begin position="1"/>
        <end position="28"/>
    </location>
</feature>
<evidence type="ECO:0000313" key="3">
    <source>
        <dbReference type="EMBL" id="RVE56696.1"/>
    </source>
</evidence>
<proteinExistence type="predicted"/>
<feature type="transmembrane region" description="Helical" evidence="2">
    <location>
        <begin position="36"/>
        <end position="61"/>
    </location>
</feature>
<dbReference type="Proteomes" id="UP000283210">
    <property type="component" value="Chromosome 23"/>
</dbReference>
<evidence type="ECO:0000256" key="2">
    <source>
        <dbReference type="SAM" id="Phobius"/>
    </source>
</evidence>
<accession>A0A437C1Q7</accession>
<keyword evidence="2" id="KW-1133">Transmembrane helix</keyword>
<sequence>MLRMSRGSAEPSVDSRNTLQRAKGIRKQPSEQRLSLFIAIMMVGVLVVFASEIVFSALALLCGIMDSFGGLMYSQEDVYMYEQSMSTTEATILQSVSKHSHS</sequence>
<dbReference type="EMBL" id="CM012459">
    <property type="protein sequence ID" value="RVE56696.1"/>
    <property type="molecule type" value="Genomic_DNA"/>
</dbReference>
<keyword evidence="2" id="KW-0472">Membrane</keyword>
<protein>
    <submittedName>
        <fullName evidence="3">Uncharacterized protein</fullName>
    </submittedName>
</protein>